<sequence>MTTTLKDNSPDLIKKSNSLYSLCLNCKKNNISYSVHIDNKLHGKIYISLKAGTPIQGIITSANFTNSRLESNHEWGVLIEDISQLSKLINEIESVASRALSTDELEKVIKKIDTFSQGTVFPKEPKVDLTVSDIIDKAEEEYAKIKRLLSFIIALVGFIVLGLTIKKAFADYVTLNSIDLLVTFSIPIVLSLLFILIAYSYAVYSKYQELFIIMSFKEPENKEIRTMHRCEIMKACKFSYRKVTYFRKTHLKEMYVNMSQDEFYKIIEKFKQISSND</sequence>
<dbReference type="InterPro" id="IPR019065">
    <property type="entry name" value="RE_NgoFVII_N"/>
</dbReference>
<name>A0A072NSF5_SCHAZ</name>
<feature type="transmembrane region" description="Helical" evidence="1">
    <location>
        <begin position="181"/>
        <end position="204"/>
    </location>
</feature>
<keyword evidence="1" id="KW-0812">Transmembrane</keyword>
<keyword evidence="3" id="KW-0255">Endonuclease</keyword>
<reference evidence="3 4" key="1">
    <citation type="submission" date="2014-04" db="EMBL/GenBank/DDBJ databases">
        <title>Draft genome sequence of Bacillus azotoformans MEV2011, a (co-) denitrifying strain unable to grow in the presence of oxygen.</title>
        <authorList>
            <person name="Nielsen M."/>
            <person name="Schreiber L."/>
            <person name="Finster K."/>
            <person name="Schramm A."/>
        </authorList>
    </citation>
    <scope>NUCLEOTIDE SEQUENCE [LARGE SCALE GENOMIC DNA]</scope>
    <source>
        <strain evidence="3 4">MEV2011</strain>
    </source>
</reference>
<evidence type="ECO:0000313" key="4">
    <source>
        <dbReference type="Proteomes" id="UP000027936"/>
    </source>
</evidence>
<evidence type="ECO:0000313" key="3">
    <source>
        <dbReference type="EMBL" id="KEF36135.1"/>
    </source>
</evidence>
<dbReference type="RefSeq" id="WP_051678363.1">
    <property type="nucleotide sequence ID" value="NZ_JJRY01000034.1"/>
</dbReference>
<protein>
    <submittedName>
        <fullName evidence="3">NgoFVII restriction endonuclease</fullName>
    </submittedName>
</protein>
<dbReference type="EMBL" id="JJRY01000034">
    <property type="protein sequence ID" value="KEF36135.1"/>
    <property type="molecule type" value="Genomic_DNA"/>
</dbReference>
<dbReference type="OrthoDB" id="2557728at2"/>
<feature type="transmembrane region" description="Helical" evidence="1">
    <location>
        <begin position="148"/>
        <end position="169"/>
    </location>
</feature>
<dbReference type="Proteomes" id="UP000027936">
    <property type="component" value="Unassembled WGS sequence"/>
</dbReference>
<feature type="domain" description="Restriction endonuclease type II NgoFVII N-terminal" evidence="2">
    <location>
        <begin position="35"/>
        <end position="102"/>
    </location>
</feature>
<evidence type="ECO:0000256" key="1">
    <source>
        <dbReference type="SAM" id="Phobius"/>
    </source>
</evidence>
<gene>
    <name evidence="3" type="ORF">M670_04660</name>
</gene>
<proteinExistence type="predicted"/>
<comment type="caution">
    <text evidence="3">The sequence shown here is derived from an EMBL/GenBank/DDBJ whole genome shotgun (WGS) entry which is preliminary data.</text>
</comment>
<dbReference type="PATRIC" id="fig|1348973.3.peg.4530"/>
<accession>A0A072NSF5</accession>
<keyword evidence="1" id="KW-0472">Membrane</keyword>
<dbReference type="Pfam" id="PF09565">
    <property type="entry name" value="RE_NgoFVII"/>
    <property type="match status" value="1"/>
</dbReference>
<dbReference type="AlphaFoldDB" id="A0A072NSF5"/>
<keyword evidence="3" id="KW-0378">Hydrolase</keyword>
<keyword evidence="3" id="KW-0540">Nuclease</keyword>
<organism evidence="3 4">
    <name type="scientific">Schinkia azotoformans MEV2011</name>
    <dbReference type="NCBI Taxonomy" id="1348973"/>
    <lineage>
        <taxon>Bacteria</taxon>
        <taxon>Bacillati</taxon>
        <taxon>Bacillota</taxon>
        <taxon>Bacilli</taxon>
        <taxon>Bacillales</taxon>
        <taxon>Bacillaceae</taxon>
        <taxon>Calidifontibacillus/Schinkia group</taxon>
        <taxon>Schinkia</taxon>
    </lineage>
</organism>
<dbReference type="GO" id="GO:0004519">
    <property type="term" value="F:endonuclease activity"/>
    <property type="evidence" value="ECO:0007669"/>
    <property type="project" value="UniProtKB-KW"/>
</dbReference>
<dbReference type="Gene3D" id="3.30.870.10">
    <property type="entry name" value="Endonuclease Chain A"/>
    <property type="match status" value="1"/>
</dbReference>
<keyword evidence="1" id="KW-1133">Transmembrane helix</keyword>
<evidence type="ECO:0000259" key="2">
    <source>
        <dbReference type="Pfam" id="PF09565"/>
    </source>
</evidence>